<evidence type="ECO:0000256" key="16">
    <source>
        <dbReference type="SAM" id="MobiDB-lite"/>
    </source>
</evidence>
<dbReference type="GO" id="GO:0005737">
    <property type="term" value="C:cytoplasm"/>
    <property type="evidence" value="ECO:0007669"/>
    <property type="project" value="UniProtKB-SubCell"/>
</dbReference>
<feature type="compositionally biased region" description="Basic and acidic residues" evidence="16">
    <location>
        <begin position="112"/>
        <end position="135"/>
    </location>
</feature>
<comment type="subcellular location">
    <subcellularLocation>
        <location evidence="3">Chromosome</location>
        <location evidence="3">Telomere</location>
    </subcellularLocation>
    <subcellularLocation>
        <location evidence="2">Cytoplasm</location>
    </subcellularLocation>
    <subcellularLocation>
        <location evidence="1">Nucleus</location>
    </subcellularLocation>
</comment>
<keyword evidence="13" id="KW-0238">DNA-binding</keyword>
<keyword evidence="10" id="KW-0833">Ubl conjugation pathway</keyword>
<dbReference type="GO" id="GO:0006281">
    <property type="term" value="P:DNA repair"/>
    <property type="evidence" value="ECO:0007669"/>
    <property type="project" value="UniProtKB-KW"/>
</dbReference>
<feature type="compositionally biased region" description="Basic and acidic residues" evidence="16">
    <location>
        <begin position="143"/>
        <end position="156"/>
    </location>
</feature>
<dbReference type="InterPro" id="IPR009060">
    <property type="entry name" value="UBA-like_sf"/>
</dbReference>
<keyword evidence="15" id="KW-0539">Nucleus</keyword>
<evidence type="ECO:0000256" key="12">
    <source>
        <dbReference type="ARBA" id="ARBA00022895"/>
    </source>
</evidence>
<evidence type="ECO:0000256" key="11">
    <source>
        <dbReference type="ARBA" id="ARBA00022843"/>
    </source>
</evidence>
<dbReference type="InterPro" id="IPR051833">
    <property type="entry name" value="TC-DDR_regulator"/>
</dbReference>
<feature type="region of interest" description="Disordered" evidence="16">
    <location>
        <begin position="678"/>
        <end position="718"/>
    </location>
</feature>
<reference evidence="18" key="1">
    <citation type="submission" date="2021-06" db="EMBL/GenBank/DDBJ databases">
        <authorList>
            <person name="Kallberg Y."/>
            <person name="Tangrot J."/>
            <person name="Rosling A."/>
        </authorList>
    </citation>
    <scope>NUCLEOTIDE SEQUENCE</scope>
    <source>
        <strain evidence="18">BR232B</strain>
    </source>
</reference>
<feature type="region of interest" description="Disordered" evidence="16">
    <location>
        <begin position="1"/>
        <end position="24"/>
    </location>
</feature>
<comment type="caution">
    <text evidence="18">The sequence shown here is derived from an EMBL/GenBank/DDBJ whole genome shotgun (WGS) entry which is preliminary data.</text>
</comment>
<feature type="compositionally biased region" description="Polar residues" evidence="16">
    <location>
        <begin position="826"/>
        <end position="869"/>
    </location>
</feature>
<evidence type="ECO:0000256" key="14">
    <source>
        <dbReference type="ARBA" id="ARBA00023204"/>
    </source>
</evidence>
<dbReference type="PANTHER" id="PTHR16308">
    <property type="entry name" value="UBIQUITIN ASSOCIATED PROTEIN 2-LIKE/LINGERER"/>
    <property type="match status" value="1"/>
</dbReference>
<feature type="compositionally biased region" description="Low complexity" evidence="16">
    <location>
        <begin position="231"/>
        <end position="249"/>
    </location>
</feature>
<evidence type="ECO:0000256" key="5">
    <source>
        <dbReference type="ARBA" id="ARBA00020536"/>
    </source>
</evidence>
<dbReference type="CDD" id="cd14368">
    <property type="entry name" value="CUE_DEF1_like"/>
    <property type="match status" value="1"/>
</dbReference>
<dbReference type="Proteomes" id="UP000789739">
    <property type="component" value="Unassembled WGS sequence"/>
</dbReference>
<name>A0A9N9BYK3_9GLOM</name>
<proteinExistence type="inferred from homology"/>
<keyword evidence="8" id="KW-0597">Phosphoprotein</keyword>
<protein>
    <recommendedName>
        <fullName evidence="5">RNA polymerase II degradation factor 1</fullName>
    </recommendedName>
</protein>
<feature type="region of interest" description="Disordered" evidence="16">
    <location>
        <begin position="826"/>
        <end position="905"/>
    </location>
</feature>
<feature type="region of interest" description="Disordered" evidence="16">
    <location>
        <begin position="71"/>
        <end position="458"/>
    </location>
</feature>
<evidence type="ECO:0000256" key="8">
    <source>
        <dbReference type="ARBA" id="ARBA00022553"/>
    </source>
</evidence>
<feature type="compositionally biased region" description="Polar residues" evidence="16">
    <location>
        <begin position="930"/>
        <end position="939"/>
    </location>
</feature>
<evidence type="ECO:0000256" key="15">
    <source>
        <dbReference type="ARBA" id="ARBA00023242"/>
    </source>
</evidence>
<feature type="compositionally biased region" description="Low complexity" evidence="16">
    <location>
        <begin position="520"/>
        <end position="568"/>
    </location>
</feature>
<dbReference type="Pfam" id="PF02845">
    <property type="entry name" value="CUE"/>
    <property type="match status" value="1"/>
</dbReference>
<sequence>MTTIEHNSQQTKHNNPAAATNVADAEEVKQLKNMYKDALGHLKEVFAEWSEEDLLFTLQDAEGDLETAVNRISEGHVNQWDKVKSKKNKKESAPKSKTNGQQSGNSQRGHQRNNDRSDRGERNERNDRGRPRSDASTRSGRHHASDTPRHGNKPRENGAANAGYQRPPRQVNGPSQHEDNSWSKPRSNNHRAAKDGNRGFHGTSTDNRVKGADDDAPIGWKNPDPAASDANWGDNTGTNNNGNWTNTSGEGKTNDTWDNPASVNNTWSTIEQQPKDPWVTADKVKDNSRGVEIQKSEKASSGLGQKPRTITSPTMSWAQIVKDDNKPESKQESLSAPAKTAPEAKKPSSPQPSNSQIKSPAKSPSKSPAIGQITPSHTESEPNNEPPAKVPSPRPSAAAVSTPTKVEETIQQTVNELTQSEQLSASNISPSVTIPSPRAKEATPPNAHKSKPATGRRMRQVAAVVMPSAGVDVERVSVQFGNIDLLSNSNDNNDTDKLSMNVSHKSEDKIQTKPQTVVETQASSAQSVTTQAQAQSVQQHLPQPQSSPQVLQSSPQQQSVLPSANNAPSANPAVFATNYFKQQQEQSTAATAAYLGQQHHVGIGEPLSSPYGSYLPSQPPSQMSQFTLAPALHEYGAMYPADASRLMGYYPSGDPNAGYGQASPVAAATYGTRENNKYTADTQTSSSAQPGNQTSASQQGSNQQQVQNPQAQQPPYPISTNMAPYYTGYYYVGAQFPNYGQSSYQPFVGKYPMHPYHHSTKPGSASGPSAYGYPTTPTTPSTPHHYSHTTSAAGYEDVAGSNVHHLPGVPGMHDYQKSYGTNIPQLQNFLGNSGANNTQSTTASAGSNTPASKGTNNNSSELSATQYKSYTDKPSAAGQSGVGQTTGHQPQQQNNPNYYGQQTQGGQMFNNYQYQQTHHQFHPHHQTTNRGQQYWSQQS</sequence>
<feature type="compositionally biased region" description="Low complexity" evidence="16">
    <location>
        <begin position="335"/>
        <end position="369"/>
    </location>
</feature>
<feature type="compositionally biased region" description="Pro residues" evidence="16">
    <location>
        <begin position="384"/>
        <end position="394"/>
    </location>
</feature>
<gene>
    <name evidence="18" type="ORF">PBRASI_LOCUS6694</name>
</gene>
<keyword evidence="12" id="KW-0779">Telomere</keyword>
<feature type="compositionally biased region" description="Basic and acidic residues" evidence="16">
    <location>
        <begin position="282"/>
        <end position="298"/>
    </location>
</feature>
<feature type="region of interest" description="Disordered" evidence="16">
    <location>
        <begin position="485"/>
        <end position="568"/>
    </location>
</feature>
<evidence type="ECO:0000256" key="6">
    <source>
        <dbReference type="ARBA" id="ARBA00022454"/>
    </source>
</evidence>
<feature type="compositionally biased region" description="Low complexity" evidence="16">
    <location>
        <begin position="767"/>
        <end position="789"/>
    </location>
</feature>
<evidence type="ECO:0000256" key="4">
    <source>
        <dbReference type="ARBA" id="ARBA00005491"/>
    </source>
</evidence>
<keyword evidence="7" id="KW-0963">Cytoplasm</keyword>
<keyword evidence="14" id="KW-0234">DNA repair</keyword>
<dbReference type="PANTHER" id="PTHR16308:SF13">
    <property type="entry name" value="PROTEIN LINGERER"/>
    <property type="match status" value="1"/>
</dbReference>
<feature type="compositionally biased region" description="Basic and acidic residues" evidence="16">
    <location>
        <begin position="321"/>
        <end position="331"/>
    </location>
</feature>
<dbReference type="InterPro" id="IPR041803">
    <property type="entry name" value="DEF1_CUE"/>
</dbReference>
<evidence type="ECO:0000256" key="7">
    <source>
        <dbReference type="ARBA" id="ARBA00022490"/>
    </source>
</evidence>
<dbReference type="GO" id="GO:0000781">
    <property type="term" value="C:chromosome, telomeric region"/>
    <property type="evidence" value="ECO:0007669"/>
    <property type="project" value="UniProtKB-SubCell"/>
</dbReference>
<feature type="domain" description="CUE" evidence="17">
    <location>
        <begin position="37"/>
        <end position="75"/>
    </location>
</feature>
<feature type="compositionally biased region" description="Polar residues" evidence="16">
    <location>
        <begin position="308"/>
        <end position="317"/>
    </location>
</feature>
<keyword evidence="9" id="KW-0227">DNA damage</keyword>
<organism evidence="18 19">
    <name type="scientific">Paraglomus brasilianum</name>
    <dbReference type="NCBI Taxonomy" id="144538"/>
    <lineage>
        <taxon>Eukaryota</taxon>
        <taxon>Fungi</taxon>
        <taxon>Fungi incertae sedis</taxon>
        <taxon>Mucoromycota</taxon>
        <taxon>Glomeromycotina</taxon>
        <taxon>Glomeromycetes</taxon>
        <taxon>Paraglomerales</taxon>
        <taxon>Paraglomeraceae</taxon>
        <taxon>Paraglomus</taxon>
    </lineage>
</organism>
<dbReference type="GO" id="GO:0003677">
    <property type="term" value="F:DNA binding"/>
    <property type="evidence" value="ECO:0007669"/>
    <property type="project" value="UniProtKB-KW"/>
</dbReference>
<evidence type="ECO:0000256" key="10">
    <source>
        <dbReference type="ARBA" id="ARBA00022786"/>
    </source>
</evidence>
<dbReference type="OrthoDB" id="5396806at2759"/>
<evidence type="ECO:0000256" key="13">
    <source>
        <dbReference type="ARBA" id="ARBA00023125"/>
    </source>
</evidence>
<evidence type="ECO:0000256" key="2">
    <source>
        <dbReference type="ARBA" id="ARBA00004496"/>
    </source>
</evidence>
<dbReference type="AlphaFoldDB" id="A0A9N9BYK3"/>
<evidence type="ECO:0000256" key="9">
    <source>
        <dbReference type="ARBA" id="ARBA00022763"/>
    </source>
</evidence>
<feature type="compositionally biased region" description="Polar residues" evidence="16">
    <location>
        <begin position="678"/>
        <end position="690"/>
    </location>
</feature>
<feature type="compositionally biased region" description="Polar residues" evidence="16">
    <location>
        <begin position="373"/>
        <end position="383"/>
    </location>
</feature>
<evidence type="ECO:0000313" key="19">
    <source>
        <dbReference type="Proteomes" id="UP000789739"/>
    </source>
</evidence>
<comment type="similarity">
    <text evidence="4">Belongs to the DEF1 family.</text>
</comment>
<keyword evidence="19" id="KW-1185">Reference proteome</keyword>
<accession>A0A9N9BYK3</accession>
<keyword evidence="6" id="KW-0158">Chromosome</keyword>
<feature type="compositionally biased region" description="Polar residues" evidence="16">
    <location>
        <begin position="250"/>
        <end position="272"/>
    </location>
</feature>
<feature type="region of interest" description="Disordered" evidence="16">
    <location>
        <begin position="918"/>
        <end position="939"/>
    </location>
</feature>
<dbReference type="EMBL" id="CAJVPI010000921">
    <property type="protein sequence ID" value="CAG8582484.1"/>
    <property type="molecule type" value="Genomic_DNA"/>
</dbReference>
<dbReference type="GO" id="GO:0043130">
    <property type="term" value="F:ubiquitin binding"/>
    <property type="evidence" value="ECO:0007669"/>
    <property type="project" value="InterPro"/>
</dbReference>
<evidence type="ECO:0000256" key="3">
    <source>
        <dbReference type="ARBA" id="ARBA00004574"/>
    </source>
</evidence>
<feature type="compositionally biased region" description="Low complexity" evidence="16">
    <location>
        <begin position="691"/>
        <end position="711"/>
    </location>
</feature>
<feature type="compositionally biased region" description="Low complexity" evidence="16">
    <location>
        <begin position="883"/>
        <end position="905"/>
    </location>
</feature>
<feature type="compositionally biased region" description="Polar residues" evidence="16">
    <location>
        <begin position="98"/>
        <end position="108"/>
    </location>
</feature>
<feature type="compositionally biased region" description="Polar residues" evidence="16">
    <location>
        <begin position="399"/>
        <end position="434"/>
    </location>
</feature>
<dbReference type="SUPFAM" id="SSF46934">
    <property type="entry name" value="UBA-like"/>
    <property type="match status" value="1"/>
</dbReference>
<evidence type="ECO:0000256" key="1">
    <source>
        <dbReference type="ARBA" id="ARBA00004123"/>
    </source>
</evidence>
<feature type="compositionally biased region" description="Polar residues" evidence="16">
    <location>
        <begin position="1"/>
        <end position="18"/>
    </location>
</feature>
<dbReference type="InterPro" id="IPR003892">
    <property type="entry name" value="CUE"/>
</dbReference>
<feature type="compositionally biased region" description="Basic residues" evidence="16">
    <location>
        <begin position="448"/>
        <end position="458"/>
    </location>
</feature>
<keyword evidence="11" id="KW-0832">Ubl conjugation</keyword>
<evidence type="ECO:0000313" key="18">
    <source>
        <dbReference type="EMBL" id="CAG8582484.1"/>
    </source>
</evidence>
<dbReference type="GO" id="GO:0005634">
    <property type="term" value="C:nucleus"/>
    <property type="evidence" value="ECO:0007669"/>
    <property type="project" value="UniProtKB-SubCell"/>
</dbReference>
<evidence type="ECO:0000259" key="17">
    <source>
        <dbReference type="Pfam" id="PF02845"/>
    </source>
</evidence>
<feature type="region of interest" description="Disordered" evidence="16">
    <location>
        <begin position="759"/>
        <end position="789"/>
    </location>
</feature>